<dbReference type="AlphaFoldDB" id="A0A7X0PMC7"/>
<evidence type="ECO:0000313" key="4">
    <source>
        <dbReference type="Proteomes" id="UP000575083"/>
    </source>
</evidence>
<evidence type="ECO:0000313" key="3">
    <source>
        <dbReference type="EMBL" id="MBB6564289.1"/>
    </source>
</evidence>
<comment type="caution">
    <text evidence="3">The sequence shown here is derived from an EMBL/GenBank/DDBJ whole genome shotgun (WGS) entry which is preliminary data.</text>
</comment>
<sequence>MKPQRNQVATARKPVGKAPLQTTEGLPLRSSGAIVFAGLCYLFTGFAFSYVDRGRLAFGVFCVLWLAWALLGFGAGVFNLRGRAGAGHGLWRGMALMGVVLAVFPGILLYPFARWICLVLMVVMAARAAQMRTRRDLYFTMTVVFTVCFLTTTHYAADWSLWFYLGPAWLFGALALAWLHAEGVDLSRWTQLSMITGFVAVSCVIAACLFLFVPRPPVLGFGFLPDGDVPGLYDPPLGHQGDGSGQRRAGGSGGAGAQGGGWGDGHPGQSRPRQGPPPSRWDRMLDGMRDAGRDPFAPQWQRGAINGALDAAQALRNWLRGSGPAAPSSGEPGDSGEPPPPSGGAADNVNNLLVMLAMALVAWLLWRYRYRWGPRLALAAAWGLSRWFPVRSMQVSARAMTWCLRGRRHLPQPGQSVREHWSSAPGLAPLARQWTERALETYCATRFGGVPATPERALRLREDVLGAADIMAGASPELAR</sequence>
<dbReference type="EMBL" id="JACHLK010000035">
    <property type="protein sequence ID" value="MBB6564289.1"/>
    <property type="molecule type" value="Genomic_DNA"/>
</dbReference>
<feature type="region of interest" description="Disordered" evidence="1">
    <location>
        <begin position="320"/>
        <end position="345"/>
    </location>
</feature>
<evidence type="ECO:0000256" key="1">
    <source>
        <dbReference type="SAM" id="MobiDB-lite"/>
    </source>
</evidence>
<feature type="compositionally biased region" description="Basic and acidic residues" evidence="1">
    <location>
        <begin position="280"/>
        <end position="293"/>
    </location>
</feature>
<dbReference type="Proteomes" id="UP000575083">
    <property type="component" value="Unassembled WGS sequence"/>
</dbReference>
<feature type="transmembrane region" description="Helical" evidence="2">
    <location>
        <begin position="90"/>
        <end position="107"/>
    </location>
</feature>
<dbReference type="RefSeq" id="WP_184866173.1">
    <property type="nucleotide sequence ID" value="NZ_JACHLK010000035.1"/>
</dbReference>
<keyword evidence="4" id="KW-1185">Reference proteome</keyword>
<feature type="transmembrane region" description="Helical" evidence="2">
    <location>
        <begin position="33"/>
        <end position="51"/>
    </location>
</feature>
<feature type="transmembrane region" description="Helical" evidence="2">
    <location>
        <begin position="57"/>
        <end position="78"/>
    </location>
</feature>
<feature type="region of interest" description="Disordered" evidence="1">
    <location>
        <begin position="234"/>
        <end position="299"/>
    </location>
</feature>
<feature type="transmembrane region" description="Helical" evidence="2">
    <location>
        <begin position="137"/>
        <end position="155"/>
    </location>
</feature>
<reference evidence="3 4" key="1">
    <citation type="submission" date="2020-08" db="EMBL/GenBank/DDBJ databases">
        <title>Functional genomics of gut bacteria from endangered species of beetles.</title>
        <authorList>
            <person name="Carlos-Shanley C."/>
        </authorList>
    </citation>
    <scope>NUCLEOTIDE SEQUENCE [LARGE SCALE GENOMIC DNA]</scope>
    <source>
        <strain evidence="3 4">S00198</strain>
    </source>
</reference>
<keyword evidence="2" id="KW-1133">Transmembrane helix</keyword>
<accession>A0A7X0PMC7</accession>
<protein>
    <submittedName>
        <fullName evidence="3">Putative membrane protein YgcG</fullName>
    </submittedName>
</protein>
<name>A0A7X0PMC7_9BURK</name>
<feature type="compositionally biased region" description="Gly residues" evidence="1">
    <location>
        <begin position="240"/>
        <end position="266"/>
    </location>
</feature>
<feature type="transmembrane region" description="Helical" evidence="2">
    <location>
        <begin position="192"/>
        <end position="213"/>
    </location>
</feature>
<keyword evidence="2" id="KW-0812">Transmembrane</keyword>
<evidence type="ECO:0000256" key="2">
    <source>
        <dbReference type="SAM" id="Phobius"/>
    </source>
</evidence>
<feature type="transmembrane region" description="Helical" evidence="2">
    <location>
        <begin position="161"/>
        <end position="180"/>
    </location>
</feature>
<organism evidence="3 4">
    <name type="scientific">Acidovorax soli</name>
    <dbReference type="NCBI Taxonomy" id="592050"/>
    <lineage>
        <taxon>Bacteria</taxon>
        <taxon>Pseudomonadati</taxon>
        <taxon>Pseudomonadota</taxon>
        <taxon>Betaproteobacteria</taxon>
        <taxon>Burkholderiales</taxon>
        <taxon>Comamonadaceae</taxon>
        <taxon>Acidovorax</taxon>
    </lineage>
</organism>
<keyword evidence="2" id="KW-0472">Membrane</keyword>
<proteinExistence type="predicted"/>
<gene>
    <name evidence="3" type="ORF">HNP48_007016</name>
</gene>
<feature type="compositionally biased region" description="Low complexity" evidence="1">
    <location>
        <begin position="321"/>
        <end position="336"/>
    </location>
</feature>